<evidence type="ECO:0000313" key="8">
    <source>
        <dbReference type="EMBL" id="MCQ8127988.1"/>
    </source>
</evidence>
<evidence type="ECO:0000256" key="6">
    <source>
        <dbReference type="PIRNR" id="PIRNR000139"/>
    </source>
</evidence>
<evidence type="ECO:0000256" key="4">
    <source>
        <dbReference type="ARBA" id="ARBA00023004"/>
    </source>
</evidence>
<accession>A0ABT1U2C9</accession>
<dbReference type="PROSITE" id="PS00198">
    <property type="entry name" value="4FE4S_FER_1"/>
    <property type="match status" value="2"/>
</dbReference>
<keyword evidence="5 6" id="KW-0411">Iron-sulfur</keyword>
<dbReference type="InterPro" id="IPR009051">
    <property type="entry name" value="Helical_ferredxn"/>
</dbReference>
<dbReference type="PIRSF" id="PIRSF000139">
    <property type="entry name" value="Glc_ox_4Fe-4S"/>
    <property type="match status" value="1"/>
</dbReference>
<dbReference type="Gene3D" id="1.10.1060.10">
    <property type="entry name" value="Alpha-helical ferredoxin"/>
    <property type="match status" value="1"/>
</dbReference>
<reference evidence="8 9" key="1">
    <citation type="submission" date="2022-07" db="EMBL/GenBank/DDBJ databases">
        <title>Methylomonas rivi sp. nov., Methylomonas rosea sp. nov., Methylomonas aureus sp. nov. and Methylomonas subterranea sp. nov., four novel methanotrophs isolated from a freshwater creek and the deep terrestrial subsurface.</title>
        <authorList>
            <person name="Abin C."/>
            <person name="Sankaranarayanan K."/>
            <person name="Garner C."/>
            <person name="Sindelar R."/>
            <person name="Kotary K."/>
            <person name="Garner R."/>
            <person name="Barclay S."/>
            <person name="Lawson P."/>
            <person name="Krumholz L."/>
        </authorList>
    </citation>
    <scope>NUCLEOTIDE SEQUENCE [LARGE SCALE GENOMIC DNA]</scope>
    <source>
        <strain evidence="8 9">WSC-6</strain>
    </source>
</reference>
<keyword evidence="4 6" id="KW-0408">Iron</keyword>
<organism evidence="8 9">
    <name type="scientific">Methylomonas rivi</name>
    <dbReference type="NCBI Taxonomy" id="2952226"/>
    <lineage>
        <taxon>Bacteria</taxon>
        <taxon>Pseudomonadati</taxon>
        <taxon>Pseudomonadota</taxon>
        <taxon>Gammaproteobacteria</taxon>
        <taxon>Methylococcales</taxon>
        <taxon>Methylococcaceae</taxon>
        <taxon>Methylomonas</taxon>
    </lineage>
</organism>
<sequence>MFDFMDMDFNSGGETGEPSGSGPYIPDAGECMRCGMCVGSCPTFRLFQVDEETPRRRIRTIGKLLVENQPVSDAELQHLNNCLQCRACEPACPSRMAYGELFDRARAALASQAPIDWLAKLAFRVIEQKRWRNRLMPLMDLYLKTGLRTPLRKSGLLKKLRLAEAEALLTPPALTALKPLYPATANRRGNVALFTGCVAEPFDRETLLAAIKLLNAIGFDVSVPPQQGCCGAIHQHNGQSAAGLIANNLRVFNALPVDAVIHTASGCGAMLSEYRADDDAAVQLFGSRLADINEFLLQHWPEDLLLKPVDGTAAVHEPCSQRNVLKNQQAVYALLAKIPGLAVAPLADNRICCGAGGSYMLTHPDNAEALRTLKTQAVAAAAASTVVSGNFGCMCFLNADPALNGQKIVHPIRLLAGALP</sequence>
<dbReference type="InterPro" id="IPR017896">
    <property type="entry name" value="4Fe4S_Fe-S-bd"/>
</dbReference>
<dbReference type="EC" id="1.1.99.14" evidence="6"/>
<dbReference type="Proteomes" id="UP001524586">
    <property type="component" value="Unassembled WGS sequence"/>
</dbReference>
<dbReference type="InterPro" id="IPR004017">
    <property type="entry name" value="Cys_rich_dom"/>
</dbReference>
<evidence type="ECO:0000256" key="3">
    <source>
        <dbReference type="ARBA" id="ARBA00022737"/>
    </source>
</evidence>
<evidence type="ECO:0000256" key="1">
    <source>
        <dbReference type="ARBA" id="ARBA00022485"/>
    </source>
</evidence>
<protein>
    <recommendedName>
        <fullName evidence="6">Glycolate oxidase iron-sulfur subunit</fullName>
        <ecNumber evidence="6">1.1.99.14</ecNumber>
    </recommendedName>
</protein>
<feature type="domain" description="4Fe-4S ferredoxin-type" evidence="7">
    <location>
        <begin position="21"/>
        <end position="52"/>
    </location>
</feature>
<keyword evidence="9" id="KW-1185">Reference proteome</keyword>
<comment type="catalytic activity">
    <reaction evidence="6">
        <text>glycolate + A = glyoxylate + AH2</text>
        <dbReference type="Rhea" id="RHEA:21264"/>
        <dbReference type="ChEBI" id="CHEBI:13193"/>
        <dbReference type="ChEBI" id="CHEBI:17499"/>
        <dbReference type="ChEBI" id="CHEBI:29805"/>
        <dbReference type="ChEBI" id="CHEBI:36655"/>
        <dbReference type="EC" id="1.1.99.14"/>
    </reaction>
</comment>
<proteinExistence type="predicted"/>
<dbReference type="PANTHER" id="PTHR32479">
    <property type="entry name" value="GLYCOLATE OXIDASE IRON-SULFUR SUBUNIT"/>
    <property type="match status" value="1"/>
</dbReference>
<dbReference type="InterPro" id="IPR012257">
    <property type="entry name" value="Glc_ox_4Fe-4S"/>
</dbReference>
<dbReference type="PANTHER" id="PTHR32479:SF17">
    <property type="entry name" value="GLYCOLATE OXIDASE IRON-SULFUR SUBUNIT"/>
    <property type="match status" value="1"/>
</dbReference>
<comment type="cofactor">
    <cofactor evidence="6">
        <name>[4Fe-4S] cluster</name>
        <dbReference type="ChEBI" id="CHEBI:49883"/>
    </cofactor>
    <text evidence="6">Binds 2 [4Fe-4S] clusters.</text>
</comment>
<comment type="function">
    <text evidence="6">Component of a complex that catalyzes the oxidation of glycolate to glyoxylate.</text>
</comment>
<dbReference type="Pfam" id="PF02754">
    <property type="entry name" value="CCG"/>
    <property type="match status" value="2"/>
</dbReference>
<evidence type="ECO:0000259" key="7">
    <source>
        <dbReference type="PROSITE" id="PS51379"/>
    </source>
</evidence>
<keyword evidence="6" id="KW-0249">Electron transport</keyword>
<feature type="domain" description="4Fe-4S ferredoxin-type" evidence="7">
    <location>
        <begin position="72"/>
        <end position="104"/>
    </location>
</feature>
<evidence type="ECO:0000256" key="2">
    <source>
        <dbReference type="ARBA" id="ARBA00022723"/>
    </source>
</evidence>
<keyword evidence="6" id="KW-0813">Transport</keyword>
<keyword evidence="1 6" id="KW-0004">4Fe-4S</keyword>
<dbReference type="InterPro" id="IPR017900">
    <property type="entry name" value="4Fe4S_Fe_S_CS"/>
</dbReference>
<name>A0ABT1U2C9_9GAMM</name>
<keyword evidence="2 6" id="KW-0479">Metal-binding</keyword>
<dbReference type="EMBL" id="JANIBK010000020">
    <property type="protein sequence ID" value="MCQ8127988.1"/>
    <property type="molecule type" value="Genomic_DNA"/>
</dbReference>
<gene>
    <name evidence="8" type="ORF">NP596_05880</name>
</gene>
<comment type="caution">
    <text evidence="8">The sequence shown here is derived from an EMBL/GenBank/DDBJ whole genome shotgun (WGS) entry which is preliminary data.</text>
</comment>
<comment type="catalytic activity">
    <reaction evidence="6">
        <text>(R)-lactate + A = pyruvate + AH2</text>
        <dbReference type="Rhea" id="RHEA:15089"/>
        <dbReference type="ChEBI" id="CHEBI:13193"/>
        <dbReference type="ChEBI" id="CHEBI:15361"/>
        <dbReference type="ChEBI" id="CHEBI:16004"/>
        <dbReference type="ChEBI" id="CHEBI:17499"/>
    </reaction>
</comment>
<evidence type="ECO:0000256" key="5">
    <source>
        <dbReference type="ARBA" id="ARBA00023014"/>
    </source>
</evidence>
<dbReference type="Pfam" id="PF13183">
    <property type="entry name" value="Fer4_8"/>
    <property type="match status" value="1"/>
</dbReference>
<evidence type="ECO:0000313" key="9">
    <source>
        <dbReference type="Proteomes" id="UP001524586"/>
    </source>
</evidence>
<dbReference type="RefSeq" id="WP_256614349.1">
    <property type="nucleotide sequence ID" value="NZ_JANIBK010000020.1"/>
</dbReference>
<dbReference type="SUPFAM" id="SSF54862">
    <property type="entry name" value="4Fe-4S ferredoxins"/>
    <property type="match status" value="1"/>
</dbReference>
<dbReference type="PROSITE" id="PS51379">
    <property type="entry name" value="4FE4S_FER_2"/>
    <property type="match status" value="2"/>
</dbReference>
<keyword evidence="3" id="KW-0677">Repeat</keyword>